<dbReference type="EC" id="3.5.1.28" evidence="4"/>
<evidence type="ECO:0000256" key="4">
    <source>
        <dbReference type="ARBA" id="ARBA00011901"/>
    </source>
</evidence>
<dbReference type="CDD" id="cd02696">
    <property type="entry name" value="MurNAc-LAA"/>
    <property type="match status" value="1"/>
</dbReference>
<dbReference type="Gene3D" id="3.40.630.40">
    <property type="entry name" value="Zn-dependent exopeptidases"/>
    <property type="match status" value="1"/>
</dbReference>
<dbReference type="PANTHER" id="PTHR30404">
    <property type="entry name" value="N-ACETYLMURAMOYL-L-ALANINE AMIDASE"/>
    <property type="match status" value="1"/>
</dbReference>
<evidence type="ECO:0000256" key="5">
    <source>
        <dbReference type="ARBA" id="ARBA00022729"/>
    </source>
</evidence>
<sequence length="475" mass="51698">MSQRFHRAYRHPASGQPAKLKGDMPGSPITRRRFLGSTGAALLLMISPTGQAAQTSMLAVRVWPARDYTRVTLESRSPVNFTHQTVRNPERLVVDLEGVELNDILQSLPSKISGQDPYIQLIRAGRNRPGVVRLVIELKAEVTPQVFTLAPVGEYGHRLVLDLYPVEPVDPLLALLEKISPEEAAAGGVSPPQRSDEAPRRAAAETPRKPEAPRQARLDERPTEPNPGRSSDDERVSRLITIAIDPGHGGEDPGAVGAAGSFEKHVTLSVGRRLKAKIDAQPNMRAMLTRDADYFVPLQQRVAKARRVQADLFVSIHADAFISPTARGSSVFVLSDKGASSTAARWLAQKENAADLIGGVNLGVKDDHLARTLLDLSQTASINDSLKVGKAVLGELGTINKLHKGQVEQASFAVLKAPDIPSILVETAFISNPEEEARLNDEAYQDHMAEAIMRGLKRYFAKNPPMAKSKLARLD</sequence>
<feature type="compositionally biased region" description="Basic and acidic residues" evidence="10">
    <location>
        <begin position="194"/>
        <end position="223"/>
    </location>
</feature>
<evidence type="ECO:0000313" key="12">
    <source>
        <dbReference type="EMBL" id="GEC95912.1"/>
    </source>
</evidence>
<dbReference type="InterPro" id="IPR002508">
    <property type="entry name" value="MurNAc-LAA_cat"/>
</dbReference>
<dbReference type="Pfam" id="PF11741">
    <property type="entry name" value="AMIN"/>
    <property type="match status" value="1"/>
</dbReference>
<evidence type="ECO:0000256" key="8">
    <source>
        <dbReference type="ARBA" id="ARBA00023316"/>
    </source>
</evidence>
<keyword evidence="8" id="KW-0961">Cell wall biogenesis/degradation</keyword>
<accession>A0A4Y4CUY7</accession>
<evidence type="ECO:0000256" key="9">
    <source>
        <dbReference type="ARBA" id="ARBA00074581"/>
    </source>
</evidence>
<dbReference type="GO" id="GO:0071555">
    <property type="term" value="P:cell wall organization"/>
    <property type="evidence" value="ECO:0007669"/>
    <property type="project" value="UniProtKB-KW"/>
</dbReference>
<gene>
    <name evidence="12" type="primary">amiC</name>
    <name evidence="12" type="ORF">ZRA01_19850</name>
</gene>
<name>A0A4Y4CUY7_ZOORA</name>
<feature type="region of interest" description="Disordered" evidence="10">
    <location>
        <begin position="1"/>
        <end position="25"/>
    </location>
</feature>
<dbReference type="SUPFAM" id="SSF53187">
    <property type="entry name" value="Zn-dependent exopeptidases"/>
    <property type="match status" value="1"/>
</dbReference>
<feature type="region of interest" description="Disordered" evidence="10">
    <location>
        <begin position="184"/>
        <end position="235"/>
    </location>
</feature>
<feature type="compositionally biased region" description="Basic residues" evidence="10">
    <location>
        <begin position="1"/>
        <end position="10"/>
    </location>
</feature>
<dbReference type="PROSITE" id="PS51318">
    <property type="entry name" value="TAT"/>
    <property type="match status" value="1"/>
</dbReference>
<reference evidence="12 13" key="1">
    <citation type="submission" date="2019-06" db="EMBL/GenBank/DDBJ databases">
        <title>Whole genome shotgun sequence of Zoogloea ramigera NBRC 15342.</title>
        <authorList>
            <person name="Hosoyama A."/>
            <person name="Uohara A."/>
            <person name="Ohji S."/>
            <person name="Ichikawa N."/>
        </authorList>
    </citation>
    <scope>NUCLEOTIDE SEQUENCE [LARGE SCALE GENOMIC DNA]</scope>
    <source>
        <strain evidence="12 13">NBRC 15342</strain>
    </source>
</reference>
<dbReference type="Proteomes" id="UP000318422">
    <property type="component" value="Unassembled WGS sequence"/>
</dbReference>
<evidence type="ECO:0000256" key="3">
    <source>
        <dbReference type="ARBA" id="ARBA00010860"/>
    </source>
</evidence>
<dbReference type="GO" id="GO:0030288">
    <property type="term" value="C:outer membrane-bounded periplasmic space"/>
    <property type="evidence" value="ECO:0007669"/>
    <property type="project" value="TreeGrafter"/>
</dbReference>
<evidence type="ECO:0000256" key="6">
    <source>
        <dbReference type="ARBA" id="ARBA00022764"/>
    </source>
</evidence>
<evidence type="ECO:0000313" key="13">
    <source>
        <dbReference type="Proteomes" id="UP000318422"/>
    </source>
</evidence>
<comment type="caution">
    <text evidence="12">The sequence shown here is derived from an EMBL/GenBank/DDBJ whole genome shotgun (WGS) entry which is preliminary data.</text>
</comment>
<dbReference type="InterPro" id="IPR021731">
    <property type="entry name" value="AMIN_dom"/>
</dbReference>
<keyword evidence="6" id="KW-0574">Periplasm</keyword>
<comment type="catalytic activity">
    <reaction evidence="1">
        <text>Hydrolyzes the link between N-acetylmuramoyl residues and L-amino acid residues in certain cell-wall glycopeptides.</text>
        <dbReference type="EC" id="3.5.1.28"/>
    </reaction>
</comment>
<comment type="subcellular location">
    <subcellularLocation>
        <location evidence="2">Periplasm</location>
    </subcellularLocation>
</comment>
<evidence type="ECO:0000256" key="2">
    <source>
        <dbReference type="ARBA" id="ARBA00004418"/>
    </source>
</evidence>
<dbReference type="AlphaFoldDB" id="A0A4Y4CUY7"/>
<dbReference type="GO" id="GO:0009253">
    <property type="term" value="P:peptidoglycan catabolic process"/>
    <property type="evidence" value="ECO:0007669"/>
    <property type="project" value="InterPro"/>
</dbReference>
<organism evidence="12 13">
    <name type="scientific">Zoogloea ramigera</name>
    <dbReference type="NCBI Taxonomy" id="350"/>
    <lineage>
        <taxon>Bacteria</taxon>
        <taxon>Pseudomonadati</taxon>
        <taxon>Pseudomonadota</taxon>
        <taxon>Betaproteobacteria</taxon>
        <taxon>Rhodocyclales</taxon>
        <taxon>Zoogloeaceae</taxon>
        <taxon>Zoogloea</taxon>
    </lineage>
</organism>
<dbReference type="InterPro" id="IPR050695">
    <property type="entry name" value="N-acetylmuramoyl_amidase_3"/>
</dbReference>
<comment type="similarity">
    <text evidence="3">Belongs to the N-acetylmuramoyl-L-alanine amidase 3 family.</text>
</comment>
<dbReference type="PANTHER" id="PTHR30404:SF0">
    <property type="entry name" value="N-ACETYLMURAMOYL-L-ALANINE AMIDASE AMIC"/>
    <property type="match status" value="1"/>
</dbReference>
<keyword evidence="13" id="KW-1185">Reference proteome</keyword>
<evidence type="ECO:0000259" key="11">
    <source>
        <dbReference type="SMART" id="SM00646"/>
    </source>
</evidence>
<feature type="domain" description="MurNAc-LAA" evidence="11">
    <location>
        <begin position="302"/>
        <end position="457"/>
    </location>
</feature>
<evidence type="ECO:0000256" key="1">
    <source>
        <dbReference type="ARBA" id="ARBA00001561"/>
    </source>
</evidence>
<dbReference type="SMART" id="SM00646">
    <property type="entry name" value="Ami_3"/>
    <property type="match status" value="1"/>
</dbReference>
<dbReference type="GO" id="GO:0008745">
    <property type="term" value="F:N-acetylmuramoyl-L-alanine amidase activity"/>
    <property type="evidence" value="ECO:0007669"/>
    <property type="project" value="UniProtKB-EC"/>
</dbReference>
<keyword evidence="7" id="KW-0378">Hydrolase</keyword>
<dbReference type="EMBL" id="BJNV01000030">
    <property type="protein sequence ID" value="GEC95912.1"/>
    <property type="molecule type" value="Genomic_DNA"/>
</dbReference>
<keyword evidence="5" id="KW-0732">Signal</keyword>
<protein>
    <recommendedName>
        <fullName evidence="9">N-acetylmuramoyl-L-alanine amidase AmiC</fullName>
        <ecNumber evidence="4">3.5.1.28</ecNumber>
    </recommendedName>
</protein>
<evidence type="ECO:0000256" key="7">
    <source>
        <dbReference type="ARBA" id="ARBA00022801"/>
    </source>
</evidence>
<evidence type="ECO:0000256" key="10">
    <source>
        <dbReference type="SAM" id="MobiDB-lite"/>
    </source>
</evidence>
<dbReference type="Gene3D" id="2.60.40.3500">
    <property type="match status" value="1"/>
</dbReference>
<dbReference type="Pfam" id="PF01520">
    <property type="entry name" value="Amidase_3"/>
    <property type="match status" value="1"/>
</dbReference>
<dbReference type="FunFam" id="3.40.630.40:FF:000001">
    <property type="entry name" value="N-acetylmuramoyl-L-alanine amidase"/>
    <property type="match status" value="1"/>
</dbReference>
<proteinExistence type="inferred from homology"/>
<dbReference type="InterPro" id="IPR006311">
    <property type="entry name" value="TAT_signal"/>
</dbReference>